<reference evidence="1" key="2">
    <citation type="journal article" date="2015" name="Data Brief">
        <title>Shoot transcriptome of the giant reed, Arundo donax.</title>
        <authorList>
            <person name="Barrero R.A."/>
            <person name="Guerrero F.D."/>
            <person name="Moolhuijzen P."/>
            <person name="Goolsby J.A."/>
            <person name="Tidwell J."/>
            <person name="Bellgard S.E."/>
            <person name="Bellgard M.I."/>
        </authorList>
    </citation>
    <scope>NUCLEOTIDE SEQUENCE</scope>
    <source>
        <tissue evidence="1">Shoot tissue taken approximately 20 cm above the soil surface</tissue>
    </source>
</reference>
<protein>
    <submittedName>
        <fullName evidence="1">Uncharacterized protein</fullName>
    </submittedName>
</protein>
<accession>A0A0A9GVF1</accession>
<proteinExistence type="predicted"/>
<dbReference type="AlphaFoldDB" id="A0A0A9GVF1"/>
<sequence length="43" mass="4925">MPSLGLHKSKAWNIGISIWFPFVSPCKFCTCSAIKEKEVDRRI</sequence>
<organism evidence="1">
    <name type="scientific">Arundo donax</name>
    <name type="common">Giant reed</name>
    <name type="synonym">Donax arundinaceus</name>
    <dbReference type="NCBI Taxonomy" id="35708"/>
    <lineage>
        <taxon>Eukaryota</taxon>
        <taxon>Viridiplantae</taxon>
        <taxon>Streptophyta</taxon>
        <taxon>Embryophyta</taxon>
        <taxon>Tracheophyta</taxon>
        <taxon>Spermatophyta</taxon>
        <taxon>Magnoliopsida</taxon>
        <taxon>Liliopsida</taxon>
        <taxon>Poales</taxon>
        <taxon>Poaceae</taxon>
        <taxon>PACMAD clade</taxon>
        <taxon>Arundinoideae</taxon>
        <taxon>Arundineae</taxon>
        <taxon>Arundo</taxon>
    </lineage>
</organism>
<evidence type="ECO:0000313" key="1">
    <source>
        <dbReference type="EMBL" id="JAE28522.1"/>
    </source>
</evidence>
<dbReference type="EMBL" id="GBRH01169374">
    <property type="protein sequence ID" value="JAE28522.1"/>
    <property type="molecule type" value="Transcribed_RNA"/>
</dbReference>
<name>A0A0A9GVF1_ARUDO</name>
<reference evidence="1" key="1">
    <citation type="submission" date="2014-09" db="EMBL/GenBank/DDBJ databases">
        <authorList>
            <person name="Magalhaes I.L.F."/>
            <person name="Oliveira U."/>
            <person name="Santos F.R."/>
            <person name="Vidigal T.H.D.A."/>
            <person name="Brescovit A.D."/>
            <person name="Santos A.J."/>
        </authorList>
    </citation>
    <scope>NUCLEOTIDE SEQUENCE</scope>
    <source>
        <tissue evidence="1">Shoot tissue taken approximately 20 cm above the soil surface</tissue>
    </source>
</reference>